<evidence type="ECO:0000256" key="5">
    <source>
        <dbReference type="ARBA" id="ARBA00022771"/>
    </source>
</evidence>
<feature type="coiled-coil region" evidence="12">
    <location>
        <begin position="763"/>
        <end position="797"/>
    </location>
</feature>
<dbReference type="SMART" id="SM00184">
    <property type="entry name" value="RING"/>
    <property type="match status" value="1"/>
</dbReference>
<reference evidence="14" key="1">
    <citation type="submission" date="2023-03" db="EMBL/GenBank/DDBJ databases">
        <authorList>
            <person name="Steffen K."/>
            <person name="Cardenas P."/>
        </authorList>
    </citation>
    <scope>NUCLEOTIDE SEQUENCE</scope>
</reference>
<dbReference type="AlphaFoldDB" id="A0AA35SLL5"/>
<name>A0AA35SLL5_GEOBA</name>
<evidence type="ECO:0000313" key="14">
    <source>
        <dbReference type="EMBL" id="CAI8032330.1"/>
    </source>
</evidence>
<dbReference type="Gene3D" id="3.30.40.10">
    <property type="entry name" value="Zinc/RING finger domain, C3HC4 (zinc finger)"/>
    <property type="match status" value="1"/>
</dbReference>
<dbReference type="GO" id="GO:0030674">
    <property type="term" value="F:protein-macromolecule adaptor activity"/>
    <property type="evidence" value="ECO:0007669"/>
    <property type="project" value="TreeGrafter"/>
</dbReference>
<keyword evidence="3" id="KW-0813">Transport</keyword>
<dbReference type="Pfam" id="PF23341">
    <property type="entry name" value="PEP5_VPS11_N"/>
    <property type="match status" value="1"/>
</dbReference>
<proteinExistence type="inferred from homology"/>
<evidence type="ECO:0000256" key="11">
    <source>
        <dbReference type="PROSITE-ProRule" id="PRU01006"/>
    </source>
</evidence>
<dbReference type="InterPro" id="IPR013083">
    <property type="entry name" value="Znf_RING/FYVE/PHD"/>
</dbReference>
<keyword evidence="5 10" id="KW-0863">Zinc-finger</keyword>
<dbReference type="PROSITE" id="PS50089">
    <property type="entry name" value="ZF_RING_2"/>
    <property type="match status" value="1"/>
</dbReference>
<dbReference type="PIRSF" id="PIRSF007860">
    <property type="entry name" value="VPS11"/>
    <property type="match status" value="1"/>
</dbReference>
<dbReference type="Gene3D" id="1.25.40.10">
    <property type="entry name" value="Tetratricopeptide repeat domain"/>
    <property type="match status" value="1"/>
</dbReference>
<dbReference type="GO" id="GO:0008270">
    <property type="term" value="F:zinc ion binding"/>
    <property type="evidence" value="ECO:0007669"/>
    <property type="project" value="UniProtKB-KW"/>
</dbReference>
<keyword evidence="8 9" id="KW-0472">Membrane</keyword>
<dbReference type="PROSITE" id="PS50236">
    <property type="entry name" value="CHCR"/>
    <property type="match status" value="2"/>
</dbReference>
<dbReference type="GO" id="GO:0006886">
    <property type="term" value="P:intracellular protein transport"/>
    <property type="evidence" value="ECO:0007669"/>
    <property type="project" value="UniProtKB-UniRule"/>
</dbReference>
<keyword evidence="15" id="KW-1185">Reference proteome</keyword>
<feature type="repeat" description="CHCR" evidence="11">
    <location>
        <begin position="396"/>
        <end position="544"/>
    </location>
</feature>
<dbReference type="Pfam" id="PF23356">
    <property type="entry name" value="TPR_PEP5_VPS11"/>
    <property type="match status" value="1"/>
</dbReference>
<evidence type="ECO:0000256" key="4">
    <source>
        <dbReference type="ARBA" id="ARBA00022723"/>
    </source>
</evidence>
<sequence>MSWRIFKFFESEELKDPDSTNSFHSLLSRPNCGITCFTCGRGQMVLGDSQGSLHVLTSFSDILSTSAYLLRVSLVYQMRQRNVIITVGDDEDLMPIIRVWNYEKLTKEGIPTLSRSIPALIPNGRQSSVMVVCAHESMTLMAVGFKDGTVVTVRGNLMRDRLSTMKVVHSESTPGVYATGLGFRQVKNRTILLISTSDAVYTVDLTLKTETKLDSIGCELGCSTMTDHTQDYKFVIARSEAVYFYTPEGRAQAFAFEGEKVLLRWYRGYLISVVYGARGSSARAAAKSGAKDVMTVSVYDIQNQFVAYQMTLNGRVVDVVSEWGSLYILLRDGRLIRLEENDTKTKLETLFKKNLYPTAINLARSQSYNDGLIDIFTQYGDHLYSKGDFDGAIEQYILTIGKLEPSYVIRKFLDAQRIHNLTDYLKALHKKGIANADHTTLLLNCYTKLRDIDQLDAFVTESHSPTFDVSTAIHVCRQANYHRHALALAKKYKKHDSYLLIQLEDLHDCDDAMEYIARLKFRDAEASMIKYGKLLLTELPDDTTRLLQNLCTDWLPRGQTPRPEDVVPDWSDPALYIELFVNHRHHLTVFLEHQISTHTSGNLRDVIFTTLLELYLAEIGACRTPEERTAKEKRALELMQRKNATFDLDHALVLAQIHDFKSGILFLYEKAGLFQQILQYHMEHNDYQSVMATCKRHGRKDPNLWVQALSFFSSRRECKGQIPEVLQHIDEDQLMPPLMVIQTLADSQFSTLSDIKPYIVKHLQKENEQIAKDEQSIRQYRDETGRIRENVKELQTSAKIFQMMKCSLCRRGLSLPAIHFLCKHSFHQDCLQDELEHECPLCYRDNRKVLDIIQRQEQTAGLHEQFHSQLQRSPDGFSVVAEYFGRGVFNKRSSSKSPGSSVEQRKA</sequence>
<evidence type="ECO:0000256" key="9">
    <source>
        <dbReference type="PIRNR" id="PIRNR007860"/>
    </source>
</evidence>
<dbReference type="GO" id="GO:0007032">
    <property type="term" value="P:endosome organization"/>
    <property type="evidence" value="ECO:0007669"/>
    <property type="project" value="TreeGrafter"/>
</dbReference>
<dbReference type="InterPro" id="IPR000547">
    <property type="entry name" value="Clathrin_H-chain/VPS_repeat"/>
</dbReference>
<dbReference type="InterPro" id="IPR057307">
    <property type="entry name" value="PEP5_VPS11_N"/>
</dbReference>
<comment type="similarity">
    <text evidence="2 9">Belongs to the VPS11 family.</text>
</comment>
<dbReference type="Pfam" id="PF12451">
    <property type="entry name" value="VPS11_C"/>
    <property type="match status" value="1"/>
</dbReference>
<evidence type="ECO:0000256" key="7">
    <source>
        <dbReference type="ARBA" id="ARBA00022927"/>
    </source>
</evidence>
<evidence type="ECO:0000256" key="3">
    <source>
        <dbReference type="ARBA" id="ARBA00022448"/>
    </source>
</evidence>
<keyword evidence="4" id="KW-0479">Metal-binding</keyword>
<evidence type="ECO:0000256" key="6">
    <source>
        <dbReference type="ARBA" id="ARBA00022833"/>
    </source>
</evidence>
<evidence type="ECO:0000313" key="15">
    <source>
        <dbReference type="Proteomes" id="UP001174909"/>
    </source>
</evidence>
<dbReference type="PANTHER" id="PTHR23323">
    <property type="entry name" value="VACUOLAR PROTEIN SORTING-ASSOCIATED PROTEIN"/>
    <property type="match status" value="1"/>
</dbReference>
<dbReference type="InterPro" id="IPR057308">
    <property type="entry name" value="CHCR_PEP5_VPS11"/>
</dbReference>
<evidence type="ECO:0000256" key="12">
    <source>
        <dbReference type="SAM" id="Coils"/>
    </source>
</evidence>
<evidence type="ECO:0000256" key="1">
    <source>
        <dbReference type="ARBA" id="ARBA00004492"/>
    </source>
</evidence>
<feature type="repeat" description="CHCR" evidence="11">
    <location>
        <begin position="562"/>
        <end position="721"/>
    </location>
</feature>
<dbReference type="InterPro" id="IPR001841">
    <property type="entry name" value="Znf_RING"/>
</dbReference>
<comment type="caution">
    <text evidence="14">The sequence shown here is derived from an EMBL/GenBank/DDBJ whole genome shotgun (WGS) entry which is preliminary data.</text>
</comment>
<dbReference type="InterPro" id="IPR024763">
    <property type="entry name" value="VPS11_C"/>
</dbReference>
<feature type="domain" description="RING-type" evidence="13">
    <location>
        <begin position="806"/>
        <end position="842"/>
    </location>
</feature>
<dbReference type="Proteomes" id="UP001174909">
    <property type="component" value="Unassembled WGS sequence"/>
</dbReference>
<gene>
    <name evidence="14" type="ORF">GBAR_LOCUS18281</name>
</gene>
<protein>
    <recommendedName>
        <fullName evidence="9">Vacuolar protein sorting-associated protein 11 homolog</fullName>
    </recommendedName>
</protein>
<dbReference type="GO" id="GO:0048284">
    <property type="term" value="P:organelle fusion"/>
    <property type="evidence" value="ECO:0007669"/>
    <property type="project" value="TreeGrafter"/>
</dbReference>
<dbReference type="GO" id="GO:0006904">
    <property type="term" value="P:vesicle docking involved in exocytosis"/>
    <property type="evidence" value="ECO:0007669"/>
    <property type="project" value="TreeGrafter"/>
</dbReference>
<evidence type="ECO:0000256" key="8">
    <source>
        <dbReference type="ARBA" id="ARBA00023136"/>
    </source>
</evidence>
<dbReference type="EMBL" id="CASHTH010002598">
    <property type="protein sequence ID" value="CAI8032330.1"/>
    <property type="molecule type" value="Genomic_DNA"/>
</dbReference>
<keyword evidence="12" id="KW-0175">Coiled coil</keyword>
<dbReference type="GO" id="GO:0007033">
    <property type="term" value="P:vacuole organization"/>
    <property type="evidence" value="ECO:0007669"/>
    <property type="project" value="TreeGrafter"/>
</dbReference>
<keyword evidence="6" id="KW-0862">Zinc</keyword>
<dbReference type="PANTHER" id="PTHR23323:SF24">
    <property type="entry name" value="VACUOLAR PROTEIN SORTING-ASSOCIATED PROTEIN 11 HOMOLOG"/>
    <property type="match status" value="1"/>
</dbReference>
<dbReference type="InterPro" id="IPR016528">
    <property type="entry name" value="VPS11"/>
</dbReference>
<dbReference type="SUPFAM" id="SSF57850">
    <property type="entry name" value="RING/U-box"/>
    <property type="match status" value="1"/>
</dbReference>
<evidence type="ECO:0000256" key="10">
    <source>
        <dbReference type="PROSITE-ProRule" id="PRU00175"/>
    </source>
</evidence>
<evidence type="ECO:0000256" key="2">
    <source>
        <dbReference type="ARBA" id="ARBA00007070"/>
    </source>
</evidence>
<evidence type="ECO:0000259" key="13">
    <source>
        <dbReference type="PROSITE" id="PS50089"/>
    </source>
</evidence>
<dbReference type="SUPFAM" id="SSF48371">
    <property type="entry name" value="ARM repeat"/>
    <property type="match status" value="1"/>
</dbReference>
<dbReference type="InterPro" id="IPR016024">
    <property type="entry name" value="ARM-type_fold"/>
</dbReference>
<dbReference type="InterPro" id="IPR011990">
    <property type="entry name" value="TPR-like_helical_dom_sf"/>
</dbReference>
<dbReference type="GO" id="GO:0030897">
    <property type="term" value="C:HOPS complex"/>
    <property type="evidence" value="ECO:0007669"/>
    <property type="project" value="TreeGrafter"/>
</dbReference>
<accession>A0AA35SLL5</accession>
<organism evidence="14 15">
    <name type="scientific">Geodia barretti</name>
    <name type="common">Barrett's horny sponge</name>
    <dbReference type="NCBI Taxonomy" id="519541"/>
    <lineage>
        <taxon>Eukaryota</taxon>
        <taxon>Metazoa</taxon>
        <taxon>Porifera</taxon>
        <taxon>Demospongiae</taxon>
        <taxon>Heteroscleromorpha</taxon>
        <taxon>Tetractinellida</taxon>
        <taxon>Astrophorina</taxon>
        <taxon>Geodiidae</taxon>
        <taxon>Geodia</taxon>
    </lineage>
</organism>
<comment type="subcellular location">
    <subcellularLocation>
        <location evidence="1">Late endosome membrane</location>
        <topology evidence="1">Peripheral membrane protein</topology>
        <orientation evidence="1">Cytoplasmic side</orientation>
    </subcellularLocation>
</comment>
<dbReference type="InterPro" id="IPR036322">
    <property type="entry name" value="WD40_repeat_dom_sf"/>
</dbReference>
<dbReference type="CDD" id="cd16688">
    <property type="entry name" value="RING-H2_Vps11"/>
    <property type="match status" value="1"/>
</dbReference>
<dbReference type="SUPFAM" id="SSF50978">
    <property type="entry name" value="WD40 repeat-like"/>
    <property type="match status" value="1"/>
</dbReference>
<keyword evidence="7" id="KW-0653">Protein transport</keyword>
<dbReference type="GO" id="GO:0031902">
    <property type="term" value="C:late endosome membrane"/>
    <property type="evidence" value="ECO:0007669"/>
    <property type="project" value="UniProtKB-SubCell"/>
</dbReference>